<organism evidence="3 4">
    <name type="scientific">Arcobacter nitrofigilis (strain ATCC 33309 / DSM 7299 / CCUG 15893 / LMG 7604 / NCTC 12251 / CI)</name>
    <name type="common">Campylobacter nitrofigilis</name>
    <dbReference type="NCBI Taxonomy" id="572480"/>
    <lineage>
        <taxon>Bacteria</taxon>
        <taxon>Pseudomonadati</taxon>
        <taxon>Campylobacterota</taxon>
        <taxon>Epsilonproteobacteria</taxon>
        <taxon>Campylobacterales</taxon>
        <taxon>Arcobacteraceae</taxon>
        <taxon>Arcobacter</taxon>
    </lineage>
</organism>
<accession>D5V4Z9</accession>
<gene>
    <name evidence="3" type="ordered locus">Arnit_0295</name>
</gene>
<dbReference type="HOGENOM" id="CLU_078518_3_0_7"/>
<feature type="domain" description="PhoU" evidence="2">
    <location>
        <begin position="17"/>
        <end position="95"/>
    </location>
</feature>
<dbReference type="InterPro" id="IPR028366">
    <property type="entry name" value="PhoU"/>
</dbReference>
<dbReference type="eggNOG" id="COG0704">
    <property type="taxonomic scope" value="Bacteria"/>
</dbReference>
<evidence type="ECO:0000256" key="1">
    <source>
        <dbReference type="ARBA" id="ARBA00008107"/>
    </source>
</evidence>
<dbReference type="GO" id="GO:0030643">
    <property type="term" value="P:intracellular phosphate ion homeostasis"/>
    <property type="evidence" value="ECO:0007669"/>
    <property type="project" value="InterPro"/>
</dbReference>
<feature type="domain" description="PhoU" evidence="2">
    <location>
        <begin position="145"/>
        <end position="209"/>
    </location>
</feature>
<evidence type="ECO:0000313" key="3">
    <source>
        <dbReference type="EMBL" id="ADG91961.1"/>
    </source>
</evidence>
<dbReference type="InterPro" id="IPR038078">
    <property type="entry name" value="PhoU-like_sf"/>
</dbReference>
<dbReference type="SUPFAM" id="SSF109755">
    <property type="entry name" value="PhoU-like"/>
    <property type="match status" value="1"/>
</dbReference>
<dbReference type="EMBL" id="CP001999">
    <property type="protein sequence ID" value="ADG91961.1"/>
    <property type="molecule type" value="Genomic_DNA"/>
</dbReference>
<reference evidence="3 4" key="1">
    <citation type="journal article" date="2010" name="Stand. Genomic Sci.">
        <title>Complete genome sequence of Arcobacter nitrofigilis type strain (CI).</title>
        <authorList>
            <person name="Pati A."/>
            <person name="Gronow S."/>
            <person name="Lapidus A."/>
            <person name="Copeland A."/>
            <person name="Glavina Del Rio T."/>
            <person name="Nolan M."/>
            <person name="Lucas S."/>
            <person name="Tice H."/>
            <person name="Cheng J.F."/>
            <person name="Han C."/>
            <person name="Chertkov O."/>
            <person name="Bruce D."/>
            <person name="Tapia R."/>
            <person name="Goodwin L."/>
            <person name="Pitluck S."/>
            <person name="Liolios K."/>
            <person name="Ivanova N."/>
            <person name="Mavromatis K."/>
            <person name="Chen A."/>
            <person name="Palaniappan K."/>
            <person name="Land M."/>
            <person name="Hauser L."/>
            <person name="Chang Y.J."/>
            <person name="Jeffries C.D."/>
            <person name="Detter J.C."/>
            <person name="Rohde M."/>
            <person name="Goker M."/>
            <person name="Bristow J."/>
            <person name="Eisen J.A."/>
            <person name="Markowitz V."/>
            <person name="Hugenholtz P."/>
            <person name="Klenk H.P."/>
            <person name="Kyrpides N.C."/>
        </authorList>
    </citation>
    <scope>NUCLEOTIDE SEQUENCE [LARGE SCALE GENOMIC DNA]</scope>
    <source>
        <strain evidence="4">ATCC 33309 / DSM 7299 / CCUG 15893 / LMG 7604 / NCTC 12251 / CI</strain>
    </source>
</reference>
<dbReference type="GO" id="GO:0045936">
    <property type="term" value="P:negative regulation of phosphate metabolic process"/>
    <property type="evidence" value="ECO:0007669"/>
    <property type="project" value="InterPro"/>
</dbReference>
<dbReference type="InterPro" id="IPR026022">
    <property type="entry name" value="PhoU_dom"/>
</dbReference>
<evidence type="ECO:0000259" key="2">
    <source>
        <dbReference type="Pfam" id="PF01895"/>
    </source>
</evidence>
<sequence length="223" mass="25512">MMLKVYETRREQIQNELLEIGDMVIESLNAALKALKDEDFKALKDAELSLKKLTISSNNIDNSIVTALALYQPEARDLRELVSYFKITNELVRAGGNTKGFIKIFRTSFSDDLNTKTILEYAIPLLKSTLLSLQTSMSIIKESTTNHIEEKYQRVVVEESKTDDLYSMIEKNILKLIAKNLDLSKEYFDILTSLRKLEKISDRSVSIAHLLLFAERGGEIERK</sequence>
<protein>
    <submittedName>
        <fullName evidence="3">Phosphate uptake regulator, PhoU</fullName>
    </submittedName>
</protein>
<name>D5V4Z9_ARCNC</name>
<dbReference type="Proteomes" id="UP000000939">
    <property type="component" value="Chromosome"/>
</dbReference>
<dbReference type="PANTHER" id="PTHR42930:SF3">
    <property type="entry name" value="PHOSPHATE-SPECIFIC TRANSPORT SYSTEM ACCESSORY PROTEIN PHOU"/>
    <property type="match status" value="1"/>
</dbReference>
<dbReference type="KEGG" id="ant:Arnit_0295"/>
<dbReference type="STRING" id="572480.Arnit_0295"/>
<dbReference type="Gene3D" id="1.20.58.220">
    <property type="entry name" value="Phosphate transport system protein phou homolog 2, domain 2"/>
    <property type="match status" value="1"/>
</dbReference>
<dbReference type="PANTHER" id="PTHR42930">
    <property type="entry name" value="PHOSPHATE-SPECIFIC TRANSPORT SYSTEM ACCESSORY PROTEIN PHOU"/>
    <property type="match status" value="1"/>
</dbReference>
<proteinExistence type="inferred from homology"/>
<comment type="similarity">
    <text evidence="1">Belongs to the PhoU family.</text>
</comment>
<evidence type="ECO:0000313" key="4">
    <source>
        <dbReference type="Proteomes" id="UP000000939"/>
    </source>
</evidence>
<dbReference type="Pfam" id="PF01895">
    <property type="entry name" value="PhoU"/>
    <property type="match status" value="2"/>
</dbReference>
<dbReference type="AlphaFoldDB" id="D5V4Z9"/>
<keyword evidence="4" id="KW-1185">Reference proteome</keyword>